<comment type="catalytic activity">
    <reaction evidence="1">
        <text>S-ubiquitinyl-[E2 ubiquitin-conjugating enzyme]-L-cysteine + [acceptor protein]-L-lysine = [E2 ubiquitin-conjugating enzyme]-L-cysteine + N(6)-ubiquitinyl-[acceptor protein]-L-lysine.</text>
        <dbReference type="EC" id="2.3.2.27"/>
    </reaction>
</comment>
<accession>A0A9P1GDK5</accession>
<dbReference type="PROSITE" id="PS50089">
    <property type="entry name" value="ZF_RING_2"/>
    <property type="match status" value="1"/>
</dbReference>
<evidence type="ECO:0000256" key="6">
    <source>
        <dbReference type="ARBA" id="ARBA00022786"/>
    </source>
</evidence>
<dbReference type="SMART" id="SM00744">
    <property type="entry name" value="RINGv"/>
    <property type="match status" value="1"/>
</dbReference>
<keyword evidence="13" id="KW-1185">Reference proteome</keyword>
<dbReference type="InterPro" id="IPR045191">
    <property type="entry name" value="MBR1/2-like"/>
</dbReference>
<keyword evidence="3 12" id="KW-0808">Transferase</keyword>
<keyword evidence="4" id="KW-0479">Metal-binding</keyword>
<evidence type="ECO:0000256" key="4">
    <source>
        <dbReference type="ARBA" id="ARBA00022723"/>
    </source>
</evidence>
<keyword evidence="6" id="KW-0833">Ubl conjugation pathway</keyword>
<dbReference type="SMART" id="SM00184">
    <property type="entry name" value="RING"/>
    <property type="match status" value="1"/>
</dbReference>
<evidence type="ECO:0000256" key="3">
    <source>
        <dbReference type="ARBA" id="ARBA00022679"/>
    </source>
</evidence>
<evidence type="ECO:0000313" key="10">
    <source>
        <dbReference type="EMBL" id="CAI4006449.1"/>
    </source>
</evidence>
<evidence type="ECO:0000256" key="8">
    <source>
        <dbReference type="PROSITE-ProRule" id="PRU00175"/>
    </source>
</evidence>
<dbReference type="EMBL" id="CAMXCT010003824">
    <property type="protein sequence ID" value="CAI4006449.1"/>
    <property type="molecule type" value="Genomic_DNA"/>
</dbReference>
<dbReference type="AlphaFoldDB" id="A0A9P1GDK5"/>
<feature type="non-terminal residue" evidence="10">
    <location>
        <position position="1"/>
    </location>
</feature>
<evidence type="ECO:0000313" key="11">
    <source>
        <dbReference type="EMBL" id="CAL1159824.1"/>
    </source>
</evidence>
<dbReference type="EC" id="2.3.2.27" evidence="2"/>
<dbReference type="GO" id="GO:0061630">
    <property type="term" value="F:ubiquitin protein ligase activity"/>
    <property type="evidence" value="ECO:0007669"/>
    <property type="project" value="UniProtKB-EC"/>
</dbReference>
<proteinExistence type="predicted"/>
<dbReference type="EMBL" id="CAMXCT020003824">
    <property type="protein sequence ID" value="CAL1159824.1"/>
    <property type="molecule type" value="Genomic_DNA"/>
</dbReference>
<reference evidence="11" key="2">
    <citation type="submission" date="2024-04" db="EMBL/GenBank/DDBJ databases">
        <authorList>
            <person name="Chen Y."/>
            <person name="Shah S."/>
            <person name="Dougan E. K."/>
            <person name="Thang M."/>
            <person name="Chan C."/>
        </authorList>
    </citation>
    <scope>NUCLEOTIDE SEQUENCE [LARGE SCALE GENOMIC DNA]</scope>
</reference>
<dbReference type="PANTHER" id="PTHR22937">
    <property type="entry name" value="E3 UBIQUITIN-PROTEIN LIGASE RNF165"/>
    <property type="match status" value="1"/>
</dbReference>
<evidence type="ECO:0000256" key="2">
    <source>
        <dbReference type="ARBA" id="ARBA00012483"/>
    </source>
</evidence>
<keyword evidence="5 8" id="KW-0863">Zinc-finger</keyword>
<dbReference type="OrthoDB" id="1302410at2759"/>
<organism evidence="10">
    <name type="scientific">Cladocopium goreaui</name>
    <dbReference type="NCBI Taxonomy" id="2562237"/>
    <lineage>
        <taxon>Eukaryota</taxon>
        <taxon>Sar</taxon>
        <taxon>Alveolata</taxon>
        <taxon>Dinophyceae</taxon>
        <taxon>Suessiales</taxon>
        <taxon>Symbiodiniaceae</taxon>
        <taxon>Cladocopium</taxon>
    </lineage>
</organism>
<gene>
    <name evidence="10" type="ORF">C1SCF055_LOCUS32089</name>
</gene>
<sequence>ANAEGTGTAGTAVEARGPVLLQESVSEVRWHAPRFAHGEDAAQDTATASSVSSWASNLPRADETFSHLPPPERGLAQQFLEDWDELQQLEAFMRLLSARGHGQVQWTRHHITSVVHVPGEVQVSPVQRSLAALLRLASPELPLGAVSPRPGGLYFAPPDLRFIPVPWRLRVTAYDVDTMGYEDLLQLAEELGSVPHRRATPEMLQRLPLFRYSGSEKEKCVICQEAYEIGEEVRKLPCSHTYHRACIDRWLTTGTAISLQCPICKAPAVD</sequence>
<dbReference type="InterPro" id="IPR001841">
    <property type="entry name" value="Znf_RING"/>
</dbReference>
<dbReference type="Gene3D" id="3.30.40.10">
    <property type="entry name" value="Zinc/RING finger domain, C3HC4 (zinc finger)"/>
    <property type="match status" value="1"/>
</dbReference>
<evidence type="ECO:0000256" key="5">
    <source>
        <dbReference type="ARBA" id="ARBA00022771"/>
    </source>
</evidence>
<evidence type="ECO:0000256" key="7">
    <source>
        <dbReference type="ARBA" id="ARBA00022833"/>
    </source>
</evidence>
<dbReference type="InterPro" id="IPR011016">
    <property type="entry name" value="Znf_RING-CH"/>
</dbReference>
<dbReference type="Pfam" id="PF13639">
    <property type="entry name" value="zf-RING_2"/>
    <property type="match status" value="1"/>
</dbReference>
<comment type="caution">
    <text evidence="10">The sequence shown here is derived from an EMBL/GenBank/DDBJ whole genome shotgun (WGS) entry which is preliminary data.</text>
</comment>
<dbReference type="InterPro" id="IPR013083">
    <property type="entry name" value="Znf_RING/FYVE/PHD"/>
</dbReference>
<reference evidence="10" key="1">
    <citation type="submission" date="2022-10" db="EMBL/GenBank/DDBJ databases">
        <authorList>
            <person name="Chen Y."/>
            <person name="Dougan E. K."/>
            <person name="Chan C."/>
            <person name="Rhodes N."/>
            <person name="Thang M."/>
        </authorList>
    </citation>
    <scope>NUCLEOTIDE SEQUENCE</scope>
</reference>
<dbReference type="EMBL" id="CAMXCT030003824">
    <property type="protein sequence ID" value="CAL4793761.1"/>
    <property type="molecule type" value="Genomic_DNA"/>
</dbReference>
<protein>
    <recommendedName>
        <fullName evidence="2">RING-type E3 ubiquitin transferase</fullName>
        <ecNumber evidence="2">2.3.2.27</ecNumber>
    </recommendedName>
</protein>
<dbReference type="CDD" id="cd16454">
    <property type="entry name" value="RING-H2_PA-TM-RING"/>
    <property type="match status" value="1"/>
</dbReference>
<dbReference type="SUPFAM" id="SSF57850">
    <property type="entry name" value="RING/U-box"/>
    <property type="match status" value="1"/>
</dbReference>
<name>A0A9P1GDK5_9DINO</name>
<evidence type="ECO:0000256" key="1">
    <source>
        <dbReference type="ARBA" id="ARBA00000900"/>
    </source>
</evidence>
<dbReference type="GO" id="GO:0008270">
    <property type="term" value="F:zinc ion binding"/>
    <property type="evidence" value="ECO:0007669"/>
    <property type="project" value="UniProtKB-KW"/>
</dbReference>
<evidence type="ECO:0000313" key="13">
    <source>
        <dbReference type="Proteomes" id="UP001152797"/>
    </source>
</evidence>
<keyword evidence="7" id="KW-0862">Zinc</keyword>
<evidence type="ECO:0000259" key="9">
    <source>
        <dbReference type="PROSITE" id="PS50089"/>
    </source>
</evidence>
<dbReference type="Proteomes" id="UP001152797">
    <property type="component" value="Unassembled WGS sequence"/>
</dbReference>
<feature type="domain" description="RING-type" evidence="9">
    <location>
        <begin position="220"/>
        <end position="265"/>
    </location>
</feature>
<evidence type="ECO:0000313" key="12">
    <source>
        <dbReference type="EMBL" id="CAL4793761.1"/>
    </source>
</evidence>
<dbReference type="PANTHER" id="PTHR22937:SF65">
    <property type="entry name" value="E3 UBIQUITIN-PROTEIN LIGASE ARK2C"/>
    <property type="match status" value="1"/>
</dbReference>